<organism evidence="1 2">
    <name type="scientific">Ixodes persulcatus</name>
    <name type="common">Taiga tick</name>
    <dbReference type="NCBI Taxonomy" id="34615"/>
    <lineage>
        <taxon>Eukaryota</taxon>
        <taxon>Metazoa</taxon>
        <taxon>Ecdysozoa</taxon>
        <taxon>Arthropoda</taxon>
        <taxon>Chelicerata</taxon>
        <taxon>Arachnida</taxon>
        <taxon>Acari</taxon>
        <taxon>Parasitiformes</taxon>
        <taxon>Ixodida</taxon>
        <taxon>Ixodoidea</taxon>
        <taxon>Ixodidae</taxon>
        <taxon>Ixodinae</taxon>
        <taxon>Ixodes</taxon>
    </lineage>
</organism>
<evidence type="ECO:0000313" key="2">
    <source>
        <dbReference type="Proteomes" id="UP000805193"/>
    </source>
</evidence>
<reference evidence="1 2" key="1">
    <citation type="journal article" date="2020" name="Cell">
        <title>Large-Scale Comparative Analyses of Tick Genomes Elucidate Their Genetic Diversity and Vector Capacities.</title>
        <authorList>
            <consortium name="Tick Genome and Microbiome Consortium (TIGMIC)"/>
            <person name="Jia N."/>
            <person name="Wang J."/>
            <person name="Shi W."/>
            <person name="Du L."/>
            <person name="Sun Y."/>
            <person name="Zhan W."/>
            <person name="Jiang J.F."/>
            <person name="Wang Q."/>
            <person name="Zhang B."/>
            <person name="Ji P."/>
            <person name="Bell-Sakyi L."/>
            <person name="Cui X.M."/>
            <person name="Yuan T.T."/>
            <person name="Jiang B.G."/>
            <person name="Yang W.F."/>
            <person name="Lam T.T."/>
            <person name="Chang Q.C."/>
            <person name="Ding S.J."/>
            <person name="Wang X.J."/>
            <person name="Zhu J.G."/>
            <person name="Ruan X.D."/>
            <person name="Zhao L."/>
            <person name="Wei J.T."/>
            <person name="Ye R.Z."/>
            <person name="Que T.C."/>
            <person name="Du C.H."/>
            <person name="Zhou Y.H."/>
            <person name="Cheng J.X."/>
            <person name="Dai P.F."/>
            <person name="Guo W.B."/>
            <person name="Han X.H."/>
            <person name="Huang E.J."/>
            <person name="Li L.F."/>
            <person name="Wei W."/>
            <person name="Gao Y.C."/>
            <person name="Liu J.Z."/>
            <person name="Shao H.Z."/>
            <person name="Wang X."/>
            <person name="Wang C.C."/>
            <person name="Yang T.C."/>
            <person name="Huo Q.B."/>
            <person name="Li W."/>
            <person name="Chen H.Y."/>
            <person name="Chen S.E."/>
            <person name="Zhou L.G."/>
            <person name="Ni X.B."/>
            <person name="Tian J.H."/>
            <person name="Sheng Y."/>
            <person name="Liu T."/>
            <person name="Pan Y.S."/>
            <person name="Xia L.Y."/>
            <person name="Li J."/>
            <person name="Zhao F."/>
            <person name="Cao W.C."/>
        </authorList>
    </citation>
    <scope>NUCLEOTIDE SEQUENCE [LARGE SCALE GENOMIC DNA]</scope>
    <source>
        <strain evidence="1">Iper-2018</strain>
    </source>
</reference>
<evidence type="ECO:0000313" key="1">
    <source>
        <dbReference type="EMBL" id="KAG0418962.1"/>
    </source>
</evidence>
<gene>
    <name evidence="1" type="ORF">HPB47_004460</name>
</gene>
<name>A0AC60PFK0_IXOPE</name>
<dbReference type="Proteomes" id="UP000805193">
    <property type="component" value="Unassembled WGS sequence"/>
</dbReference>
<sequence>MDPATPRRRRPSDQEGPAQLPKPRLLNPVSSISGTPDEVSPAEEHATKLAESNWYQLCEGLRGTLGTAGQIQDLLQEALDTTQTYAEEVGLSCAAEKSELLVVRSRAPFNKKEPEIDLHLKGLAIPQVNKLRVLRLHLQSNGRQLTRTHFTLTTTIPDQGSASGGPIPSNIHPDLHAGRRAARVQTTQHRERAGAAVIAVTNNDAPVRTLSSINNTKSMQEAAESAIAFAVSHAALHDNGTTPHSGLPGNESVYALARAAAMNRALPDGTEWEGPKTNTEQDTTDCNIPTTHKDAILDTYALATEYYRSSRRTLPPPHPELTRPPGMGITPAPSPTPTSWEAALSIPELMDQRELGQLARRIGEANGALD</sequence>
<keyword evidence="2" id="KW-1185">Reference proteome</keyword>
<protein>
    <submittedName>
        <fullName evidence="1">Uncharacterized protein</fullName>
    </submittedName>
</protein>
<accession>A0AC60PFK0</accession>
<proteinExistence type="predicted"/>
<dbReference type="EMBL" id="JABSTQ010010682">
    <property type="protein sequence ID" value="KAG0418962.1"/>
    <property type="molecule type" value="Genomic_DNA"/>
</dbReference>
<comment type="caution">
    <text evidence="1">The sequence shown here is derived from an EMBL/GenBank/DDBJ whole genome shotgun (WGS) entry which is preliminary data.</text>
</comment>